<feature type="region of interest" description="Disordered" evidence="2">
    <location>
        <begin position="406"/>
        <end position="523"/>
    </location>
</feature>
<evidence type="ECO:0000256" key="1">
    <source>
        <dbReference type="PROSITE-ProRule" id="PRU00047"/>
    </source>
</evidence>
<sequence>MNPEFSVEPPRSTEEDDALGRSVKRFKEGTGFRQSFQPRTPVSYKDTLLGDIPGAYEQAFKFDLVRDDDVESESELEPLTEGMADVKLSKETLMRIREPWSKALIVKVFGRTVGYNYLTFKINALWQPAAKLDCVHLGRDFYLIRFSCVDDYDKVLKGGPWFVGDHFLAIRPWEPYFKASEAKLSSVAVWVRFPELPIEFYDKSVLKEIGSVIGPVLRIDSYTASGTRGSYARLCVQVDLEKPLITVVRIGKCKQAVMYEGISSLCFSCGRLGHTQGNCCYSIKPCEDGGHLGEASKVQDVGQPGNSTKVQDVGQDFQPNPNYGPWMLVTRKRSLVRNGRGPNLVKENSRSEGYKGKSKYLVLDEDGTSKSSFETQETTLPDLAREDVLQQEHDESMDTVEVDLLVNKTSREDSRINPQDSSEEGSSKKHTQSSKFRSAKSLGIKSSKTLKRQAASFGSKVLNNPTTPLADKSLSAPNGAKLPRIDASPSVRMGDLVQKQGSDNFRRDDSPDKGSANGHSGLVRTGLEQRLEESVPYHSYQHQDRESCPGQSGLVSNSQSLVEVFHRHPPAVLGGIREFEQAKEAVSHASLRRIRVDCPGEEDCGFQRVSFSTYGESSYVEADSNYGFD</sequence>
<dbReference type="GO" id="GO:0008270">
    <property type="term" value="F:zinc ion binding"/>
    <property type="evidence" value="ECO:0007669"/>
    <property type="project" value="UniProtKB-KW"/>
</dbReference>
<keyword evidence="1" id="KW-0863">Zinc-finger</keyword>
<dbReference type="PANTHER" id="PTHR31286">
    <property type="entry name" value="GLYCINE-RICH CELL WALL STRUCTURAL PROTEIN 1.8-LIKE"/>
    <property type="match status" value="1"/>
</dbReference>
<proteinExistence type="predicted"/>
<dbReference type="PROSITE" id="PS50158">
    <property type="entry name" value="ZF_CCHC"/>
    <property type="match status" value="1"/>
</dbReference>
<evidence type="ECO:0000313" key="4">
    <source>
        <dbReference type="EMBL" id="KAK7853278.1"/>
    </source>
</evidence>
<comment type="caution">
    <text evidence="4">The sequence shown here is derived from an EMBL/GenBank/DDBJ whole genome shotgun (WGS) entry which is preliminary data.</text>
</comment>
<dbReference type="InterPro" id="IPR040256">
    <property type="entry name" value="At4g02000-like"/>
</dbReference>
<name>A0AAW0LNP4_QUESU</name>
<feature type="region of interest" description="Disordered" evidence="2">
    <location>
        <begin position="1"/>
        <end position="21"/>
    </location>
</feature>
<reference evidence="4 5" key="1">
    <citation type="journal article" date="2018" name="Sci. Data">
        <title>The draft genome sequence of cork oak.</title>
        <authorList>
            <person name="Ramos A.M."/>
            <person name="Usie A."/>
            <person name="Barbosa P."/>
            <person name="Barros P.M."/>
            <person name="Capote T."/>
            <person name="Chaves I."/>
            <person name="Simoes F."/>
            <person name="Abreu I."/>
            <person name="Carrasquinho I."/>
            <person name="Faro C."/>
            <person name="Guimaraes J.B."/>
            <person name="Mendonca D."/>
            <person name="Nobrega F."/>
            <person name="Rodrigues L."/>
            <person name="Saibo N.J.M."/>
            <person name="Varela M.C."/>
            <person name="Egas C."/>
            <person name="Matos J."/>
            <person name="Miguel C.M."/>
            <person name="Oliveira M.M."/>
            <person name="Ricardo C.P."/>
            <person name="Goncalves S."/>
        </authorList>
    </citation>
    <scope>NUCLEOTIDE SEQUENCE [LARGE SCALE GENOMIC DNA]</scope>
    <source>
        <strain evidence="5">cv. HL8</strain>
    </source>
</reference>
<keyword evidence="1" id="KW-0862">Zinc</keyword>
<dbReference type="AlphaFoldDB" id="A0AAW0LNP4"/>
<organism evidence="4 5">
    <name type="scientific">Quercus suber</name>
    <name type="common">Cork oak</name>
    <dbReference type="NCBI Taxonomy" id="58331"/>
    <lineage>
        <taxon>Eukaryota</taxon>
        <taxon>Viridiplantae</taxon>
        <taxon>Streptophyta</taxon>
        <taxon>Embryophyta</taxon>
        <taxon>Tracheophyta</taxon>
        <taxon>Spermatophyta</taxon>
        <taxon>Magnoliopsida</taxon>
        <taxon>eudicotyledons</taxon>
        <taxon>Gunneridae</taxon>
        <taxon>Pentapetalae</taxon>
        <taxon>rosids</taxon>
        <taxon>fabids</taxon>
        <taxon>Fagales</taxon>
        <taxon>Fagaceae</taxon>
        <taxon>Quercus</taxon>
    </lineage>
</organism>
<accession>A0AAW0LNP4</accession>
<dbReference type="InterPro" id="IPR001878">
    <property type="entry name" value="Znf_CCHC"/>
</dbReference>
<dbReference type="GO" id="GO:0003676">
    <property type="term" value="F:nucleic acid binding"/>
    <property type="evidence" value="ECO:0007669"/>
    <property type="project" value="InterPro"/>
</dbReference>
<feature type="domain" description="CCHC-type" evidence="3">
    <location>
        <begin position="266"/>
        <end position="279"/>
    </location>
</feature>
<evidence type="ECO:0000256" key="2">
    <source>
        <dbReference type="SAM" id="MobiDB-lite"/>
    </source>
</evidence>
<dbReference type="EMBL" id="PKMF04000067">
    <property type="protein sequence ID" value="KAK7853278.1"/>
    <property type="molecule type" value="Genomic_DNA"/>
</dbReference>
<protein>
    <recommendedName>
        <fullName evidence="3">CCHC-type domain-containing protein</fullName>
    </recommendedName>
</protein>
<keyword evidence="1" id="KW-0479">Metal-binding</keyword>
<dbReference type="Proteomes" id="UP000237347">
    <property type="component" value="Unassembled WGS sequence"/>
</dbReference>
<dbReference type="InterPro" id="IPR025558">
    <property type="entry name" value="DUF4283"/>
</dbReference>
<evidence type="ECO:0000313" key="5">
    <source>
        <dbReference type="Proteomes" id="UP000237347"/>
    </source>
</evidence>
<gene>
    <name evidence="4" type="ORF">CFP56_036387</name>
</gene>
<dbReference type="Pfam" id="PF14111">
    <property type="entry name" value="DUF4283"/>
    <property type="match status" value="1"/>
</dbReference>
<dbReference type="PANTHER" id="PTHR31286:SF99">
    <property type="entry name" value="DUF4283 DOMAIN-CONTAINING PROTEIN"/>
    <property type="match status" value="1"/>
</dbReference>
<evidence type="ECO:0000259" key="3">
    <source>
        <dbReference type="PROSITE" id="PS50158"/>
    </source>
</evidence>
<keyword evidence="5" id="KW-1185">Reference proteome</keyword>
<feature type="region of interest" description="Disordered" evidence="2">
    <location>
        <begin position="299"/>
        <end position="324"/>
    </location>
</feature>